<comment type="similarity">
    <text evidence="1">Belongs to the prokaryotic/mitochondrial release factor family.</text>
</comment>
<dbReference type="Pfam" id="PF00472">
    <property type="entry name" value="RF-1"/>
    <property type="match status" value="1"/>
</dbReference>
<dbReference type="Gene3D" id="3.30.70.1660">
    <property type="match status" value="2"/>
</dbReference>
<dbReference type="Gene3D" id="3.30.160.20">
    <property type="match status" value="1"/>
</dbReference>
<dbReference type="InterPro" id="IPR050057">
    <property type="entry name" value="Prokaryotic/Mito_RF"/>
</dbReference>
<keyword evidence="4" id="KW-0175">Coiled coil</keyword>
<dbReference type="EMBL" id="FR824151">
    <property type="protein sequence ID" value="CCA20906.1"/>
    <property type="molecule type" value="Genomic_DNA"/>
</dbReference>
<dbReference type="HOGENOM" id="CLU_036856_0_1_1"/>
<evidence type="ECO:0000256" key="4">
    <source>
        <dbReference type="SAM" id="Coils"/>
    </source>
</evidence>
<protein>
    <submittedName>
        <fullName evidence="6">Peptide chain release factor 1 putative</fullName>
    </submittedName>
</protein>
<gene>
    <name evidence="6" type="primary">AlNc14C106G6235</name>
    <name evidence="6" type="ORF">ALNC14_070490</name>
</gene>
<proteinExistence type="inferred from homology"/>
<accession>F0WI28</accession>
<reference evidence="6" key="1">
    <citation type="journal article" date="2011" name="PLoS Biol.">
        <title>Gene gain and loss during evolution of obligate parasitism in the white rust pathogen of Arabidopsis thaliana.</title>
        <authorList>
            <person name="Kemen E."/>
            <person name="Gardiner A."/>
            <person name="Schultz-Larsen T."/>
            <person name="Kemen A.C."/>
            <person name="Balmuth A.L."/>
            <person name="Robert-Seilaniantz A."/>
            <person name="Bailey K."/>
            <person name="Holub E."/>
            <person name="Studholme D.J."/>
            <person name="Maclean D."/>
            <person name="Jones J.D."/>
        </authorList>
    </citation>
    <scope>NUCLEOTIDE SEQUENCE</scope>
</reference>
<dbReference type="NCBIfam" id="TIGR00019">
    <property type="entry name" value="prfA"/>
    <property type="match status" value="1"/>
</dbReference>
<dbReference type="GO" id="GO:0005739">
    <property type="term" value="C:mitochondrion"/>
    <property type="evidence" value="ECO:0007669"/>
    <property type="project" value="GOC"/>
</dbReference>
<keyword evidence="2" id="KW-0488">Methylation</keyword>
<reference evidence="6" key="2">
    <citation type="submission" date="2011-02" db="EMBL/GenBank/DDBJ databases">
        <authorList>
            <person name="MacLean D."/>
        </authorList>
    </citation>
    <scope>NUCLEOTIDE SEQUENCE</scope>
</reference>
<dbReference type="InterPro" id="IPR000352">
    <property type="entry name" value="Pep_chain_release_fac_I"/>
</dbReference>
<dbReference type="InterPro" id="IPR005139">
    <property type="entry name" value="PCRF"/>
</dbReference>
<organism evidence="6">
    <name type="scientific">Albugo laibachii Nc14</name>
    <dbReference type="NCBI Taxonomy" id="890382"/>
    <lineage>
        <taxon>Eukaryota</taxon>
        <taxon>Sar</taxon>
        <taxon>Stramenopiles</taxon>
        <taxon>Oomycota</taxon>
        <taxon>Peronosporomycetes</taxon>
        <taxon>Albuginales</taxon>
        <taxon>Albuginaceae</taxon>
        <taxon>Albugo</taxon>
    </lineage>
</organism>
<keyword evidence="3" id="KW-0648">Protein biosynthesis</keyword>
<evidence type="ECO:0000259" key="5">
    <source>
        <dbReference type="PROSITE" id="PS00745"/>
    </source>
</evidence>
<dbReference type="Gene3D" id="6.10.140.1950">
    <property type="match status" value="1"/>
</dbReference>
<name>F0WI28_9STRA</name>
<evidence type="ECO:0000313" key="6">
    <source>
        <dbReference type="EMBL" id="CCA20906.1"/>
    </source>
</evidence>
<dbReference type="GO" id="GO:0070126">
    <property type="term" value="P:mitochondrial translational termination"/>
    <property type="evidence" value="ECO:0007669"/>
    <property type="project" value="UniProtKB-ARBA"/>
</dbReference>
<dbReference type="SMART" id="SM00937">
    <property type="entry name" value="PCRF"/>
    <property type="match status" value="1"/>
</dbReference>
<dbReference type="PROSITE" id="PS00745">
    <property type="entry name" value="RF_PROK_I"/>
    <property type="match status" value="1"/>
</dbReference>
<dbReference type="NCBIfam" id="NF001859">
    <property type="entry name" value="PRK00591.1"/>
    <property type="match status" value="1"/>
</dbReference>
<dbReference type="PANTHER" id="PTHR43804:SF7">
    <property type="entry name" value="LD18447P"/>
    <property type="match status" value="1"/>
</dbReference>
<dbReference type="AlphaFoldDB" id="F0WI28"/>
<dbReference type="InterPro" id="IPR045853">
    <property type="entry name" value="Pep_chain_release_fac_I_sf"/>
</dbReference>
<evidence type="ECO:0000256" key="1">
    <source>
        <dbReference type="ARBA" id="ARBA00010835"/>
    </source>
</evidence>
<feature type="domain" description="Prokaryotic-type class I peptide chain release factors" evidence="5">
    <location>
        <begin position="262"/>
        <end position="278"/>
    </location>
</feature>
<evidence type="ECO:0000256" key="3">
    <source>
        <dbReference type="ARBA" id="ARBA00022917"/>
    </source>
</evidence>
<dbReference type="Pfam" id="PF03462">
    <property type="entry name" value="PCRF"/>
    <property type="match status" value="1"/>
</dbReference>
<dbReference type="GO" id="GO:0016149">
    <property type="term" value="F:translation release factor activity, codon specific"/>
    <property type="evidence" value="ECO:0007669"/>
    <property type="project" value="InterPro"/>
</dbReference>
<dbReference type="FunFam" id="3.30.70.1660:FF:000004">
    <property type="entry name" value="Peptide chain release factor 1"/>
    <property type="match status" value="1"/>
</dbReference>
<dbReference type="SUPFAM" id="SSF75620">
    <property type="entry name" value="Release factor"/>
    <property type="match status" value="1"/>
</dbReference>
<sequence length="397" mass="45031">MPHGNPLRFLFHSQRNASHLPIYRIRTRHILLPATIHTNMNLLLERHKSLSEQLYSPQGKMSSFVLKNLSIELAELTPKVTTIQKLQSTLQTIDELSEILASPSSQNDKELIQLAKEELQEAKEDAIALEKSLTRQLLPRDPADDKNCILEIRAGTGGEEACLFANDLLKLYQKIAIMRNWHFQILSISHTDLGGCKECVCTIQGRGVYGQTKFESGVHRVQRVPINDVRVHTSAVSVVVLPEIEEIEMELNPKELRIDVYRASGSGGQHVNTTESAVRITHIPTGIQAAVQDERSQHQNKAKAMSILRARVYDQMRDQRDSKRHQLRSLQIGSGDRSERIRTYNFPQSRVSDHRVNVTLYGIERFLNGELMDPLVDALVLDEQNNMLEELQDASKT</sequence>
<dbReference type="InterPro" id="IPR004373">
    <property type="entry name" value="RF-1"/>
</dbReference>
<feature type="coiled-coil region" evidence="4">
    <location>
        <begin position="105"/>
        <end position="136"/>
    </location>
</feature>
<dbReference type="PANTHER" id="PTHR43804">
    <property type="entry name" value="LD18447P"/>
    <property type="match status" value="1"/>
</dbReference>
<evidence type="ECO:0000256" key="2">
    <source>
        <dbReference type="ARBA" id="ARBA00022481"/>
    </source>
</evidence>
<dbReference type="FunFam" id="3.30.160.20:FF:000004">
    <property type="entry name" value="Peptide chain release factor 1"/>
    <property type="match status" value="1"/>
</dbReference>